<feature type="compositionally biased region" description="Low complexity" evidence="1">
    <location>
        <begin position="636"/>
        <end position="646"/>
    </location>
</feature>
<feature type="compositionally biased region" description="Basic and acidic residues" evidence="1">
    <location>
        <begin position="907"/>
        <end position="939"/>
    </location>
</feature>
<evidence type="ECO:0000313" key="3">
    <source>
        <dbReference type="Proteomes" id="UP000014480"/>
    </source>
</evidence>
<comment type="caution">
    <text evidence="2">The sequence shown here is derived from an EMBL/GenBank/DDBJ whole genome shotgun (WGS) entry which is preliminary data.</text>
</comment>
<feature type="compositionally biased region" description="Basic and acidic residues" evidence="1">
    <location>
        <begin position="1323"/>
        <end position="1334"/>
    </location>
</feature>
<feature type="region of interest" description="Disordered" evidence="1">
    <location>
        <begin position="627"/>
        <end position="714"/>
    </location>
</feature>
<feature type="region of interest" description="Disordered" evidence="1">
    <location>
        <begin position="1"/>
        <end position="23"/>
    </location>
</feature>
<gene>
    <name evidence="2" type="ORF">Cob_v005965</name>
</gene>
<feature type="compositionally biased region" description="Low complexity" evidence="1">
    <location>
        <begin position="202"/>
        <end position="213"/>
    </location>
</feature>
<organism evidence="2 3">
    <name type="scientific">Colletotrichum orbiculare (strain 104-T / ATCC 96160 / CBS 514.97 / LARS 414 / MAFF 240422)</name>
    <name type="common">Cucumber anthracnose fungus</name>
    <name type="synonym">Colletotrichum lagenarium</name>
    <dbReference type="NCBI Taxonomy" id="1213857"/>
    <lineage>
        <taxon>Eukaryota</taxon>
        <taxon>Fungi</taxon>
        <taxon>Dikarya</taxon>
        <taxon>Ascomycota</taxon>
        <taxon>Pezizomycotina</taxon>
        <taxon>Sordariomycetes</taxon>
        <taxon>Hypocreomycetidae</taxon>
        <taxon>Glomerellales</taxon>
        <taxon>Glomerellaceae</taxon>
        <taxon>Colletotrichum</taxon>
        <taxon>Colletotrichum orbiculare species complex</taxon>
    </lineage>
</organism>
<feature type="compositionally biased region" description="Basic and acidic residues" evidence="1">
    <location>
        <begin position="858"/>
        <end position="872"/>
    </location>
</feature>
<feature type="compositionally biased region" description="Polar residues" evidence="1">
    <location>
        <begin position="678"/>
        <end position="699"/>
    </location>
</feature>
<feature type="compositionally biased region" description="Basic residues" evidence="1">
    <location>
        <begin position="1133"/>
        <end position="1152"/>
    </location>
</feature>
<feature type="compositionally biased region" description="Acidic residues" evidence="1">
    <location>
        <begin position="561"/>
        <end position="571"/>
    </location>
</feature>
<feature type="compositionally biased region" description="Acidic residues" evidence="1">
    <location>
        <begin position="1223"/>
        <end position="1232"/>
    </location>
</feature>
<evidence type="ECO:0000256" key="1">
    <source>
        <dbReference type="SAM" id="MobiDB-lite"/>
    </source>
</evidence>
<dbReference type="EMBL" id="AMCV02000015">
    <property type="protein sequence ID" value="TDZ21085.1"/>
    <property type="molecule type" value="Genomic_DNA"/>
</dbReference>
<protein>
    <submittedName>
        <fullName evidence="2">Uncharacterized protein</fullName>
    </submittedName>
</protein>
<feature type="compositionally biased region" description="Polar residues" evidence="1">
    <location>
        <begin position="995"/>
        <end position="1004"/>
    </location>
</feature>
<feature type="compositionally biased region" description="Low complexity" evidence="1">
    <location>
        <begin position="1263"/>
        <end position="1277"/>
    </location>
</feature>
<feature type="compositionally biased region" description="Low complexity" evidence="1">
    <location>
        <begin position="35"/>
        <end position="55"/>
    </location>
</feature>
<feature type="region of interest" description="Disordered" evidence="1">
    <location>
        <begin position="35"/>
        <end position="249"/>
    </location>
</feature>
<feature type="compositionally biased region" description="Basic and acidic residues" evidence="1">
    <location>
        <begin position="663"/>
        <end position="673"/>
    </location>
</feature>
<feature type="compositionally biased region" description="Basic residues" evidence="1">
    <location>
        <begin position="1"/>
        <end position="10"/>
    </location>
</feature>
<name>A0A484FTP8_COLOR</name>
<sequence length="1424" mass="156260">MFGGSRRNRRASQPLTAATANPAAATAAVSAFARRASSSSLVTAAAAANAALKARPTTPINVAEVETKRTRRRSVSASSHGSQDARKGLQRSHSQGSMTERTFRSRSPSPHRTPVPPAEDAPPVPTIPDNVRTKAGHTTRGRPTSLQLQPFRVASQKQNDGTGSWFGAATEGDLTNVRTSDAPVHDIQPESRNGARHASPWRTESVTSRSTTSDQALVVRDASEEAVKRTQMQYRKPVRTGSHLAQGAQRSPGSISLLVLLSKNPWQVKPRLGKLHALQNPQPKMPLPATAHSSALSEIPKRQSVDRILNALSFSITCEICGTPKAAVTVIRKHCGRVANVSVIRSTIKPAAIAEAFRQRAEWPCALEQPSTIGAFCVSFTPQVGNETFGQSFPRCIANGRELRGVRPKPIWQRGHRSGGAGATQEERSLPLSPQTARRHWYTHLGRNRKQDIISFDDDELMKPRPALPSFGSVRDKKPREIEERPLVRPIEPPATDAPAHEPSSELGDEPPSPSSDHNTNFGLESMAKNPANISRFREPLPPVVTSVEGSGYFSASITSSEDEHEPEVVQEPEPALPPAQVREEIIAAHPGMADDAAVGVVAAPQVDHRSPQPHEEALPLISIIQPTPTPKETVSSSQSGQAGQGYFDVPGGFPEDDSEGSIPEKRPRHEPQVRLQLVSTSSGAERSVAFATSTQKTTYEPLVEETESEGGSVYSDAYEDLAEMEGDGFMSLDAVITAPVPDKVSQQLYEEVLNVPQESRQSPDTSETSSTVDTISTADFPIDDEWRHAKLYWRSLNIEKRKSLEREAKAVEKAEGELWKTDARQVSSTPDFTPAPSAATDDKWRHAKMYWRSLTIEKRKQLEREAAKEEAGTEGDLEEVARRKKTKRKKLARRNGLGQHSSPESETVHQTKPEPEVVTKEESPHRIKRKSLPERRPSEPSGTVKLQKTMRATTTPQPAASGMGMRKTLRSDPSAGPTETNRAQFGGSWGMRQSLRQNGNSQGVMPRERPLSFQGPPPRHEDEDRRSKRASLDASLMNSTEMAKLMHANLRRRGSDSSETSFRRSRPPRESFGFRTSMRNAPPQPLMAGSTSRFSLQPGSPPGSPSSPPPVSMSNRMTMRAMRSDSSDGSSRRVRLFGKSSGKKPTKPRLKSRFEDSSDEDEAGPSRFASRFDSSDDERAPTATPAVRPVPRTMRTSSSAAAVAMKMPTPQYDEKAVQFPDAQDESSSEEEFPSRRKKPLSARQFSGVSGRLVKTRTDSQGLRRSGSGRGALLESSTAPSMGTQVMSRPSSHRRGSLLSVLRRKKDSDPGKISRAPPSESAARMDTRLERSPEEISGLRLNPPHALDHSMDNWPLIETVDFEKRPRTADPNQHVDSSRPVFAQRRSTNQLLTAGRHGDDETVDGSGKKKKKFKALRRMFKLDD</sequence>
<feature type="compositionally biased region" description="Polar residues" evidence="1">
    <location>
        <begin position="757"/>
        <end position="776"/>
    </location>
</feature>
<feature type="region of interest" description="Disordered" evidence="1">
    <location>
        <begin position="1365"/>
        <end position="1414"/>
    </location>
</feature>
<feature type="compositionally biased region" description="Basic and acidic residues" evidence="1">
    <location>
        <begin position="815"/>
        <end position="824"/>
    </location>
</feature>
<feature type="region of interest" description="Disordered" evidence="1">
    <location>
        <begin position="858"/>
        <end position="1344"/>
    </location>
</feature>
<feature type="compositionally biased region" description="Low complexity" evidence="1">
    <location>
        <begin position="1182"/>
        <end position="1194"/>
    </location>
</feature>
<dbReference type="OrthoDB" id="5423926at2759"/>
<dbReference type="STRING" id="1213857.A0A484FTP8"/>
<feature type="compositionally biased region" description="Basic and acidic residues" evidence="1">
    <location>
        <begin position="474"/>
        <end position="487"/>
    </location>
</feature>
<feature type="compositionally biased region" description="Pro residues" evidence="1">
    <location>
        <begin position="111"/>
        <end position="126"/>
    </location>
</feature>
<feature type="compositionally biased region" description="Basic residues" evidence="1">
    <location>
        <begin position="883"/>
        <end position="894"/>
    </location>
</feature>
<feature type="region of interest" description="Disordered" evidence="1">
    <location>
        <begin position="755"/>
        <end position="776"/>
    </location>
</feature>
<feature type="region of interest" description="Disordered" evidence="1">
    <location>
        <begin position="815"/>
        <end position="841"/>
    </location>
</feature>
<reference evidence="3" key="2">
    <citation type="journal article" date="2019" name="Mol. Plant Microbe Interact.">
        <title>Genome sequence resources for four phytopathogenic fungi from the Colletotrichum orbiculare species complex.</title>
        <authorList>
            <person name="Gan P."/>
            <person name="Tsushima A."/>
            <person name="Narusaka M."/>
            <person name="Narusaka Y."/>
            <person name="Takano Y."/>
            <person name="Kubo Y."/>
            <person name="Shirasu K."/>
        </authorList>
    </citation>
    <scope>GENOME REANNOTATION</scope>
    <source>
        <strain evidence="3">104-T / ATCC 96160 / CBS 514.97 / LARS 414 / MAFF 240422</strain>
    </source>
</reference>
<feature type="region of interest" description="Disordered" evidence="1">
    <location>
        <begin position="557"/>
        <end position="577"/>
    </location>
</feature>
<keyword evidence="3" id="KW-1185">Reference proteome</keyword>
<feature type="region of interest" description="Disordered" evidence="1">
    <location>
        <begin position="457"/>
        <end position="535"/>
    </location>
</feature>
<feature type="compositionally biased region" description="Pro residues" evidence="1">
    <location>
        <begin position="1100"/>
        <end position="1112"/>
    </location>
</feature>
<accession>A0A484FTP8</accession>
<feature type="compositionally biased region" description="Polar residues" evidence="1">
    <location>
        <begin position="941"/>
        <end position="959"/>
    </location>
</feature>
<reference evidence="3" key="1">
    <citation type="journal article" date="2013" name="New Phytol.">
        <title>Comparative genomic and transcriptomic analyses reveal the hemibiotrophic stage shift of Colletotrichum fungi.</title>
        <authorList>
            <person name="Gan P."/>
            <person name="Ikeda K."/>
            <person name="Irieda H."/>
            <person name="Narusaka M."/>
            <person name="O'Connell R.J."/>
            <person name="Narusaka Y."/>
            <person name="Takano Y."/>
            <person name="Kubo Y."/>
            <person name="Shirasu K."/>
        </authorList>
    </citation>
    <scope>NUCLEOTIDE SEQUENCE [LARGE SCALE GENOMIC DNA]</scope>
    <source>
        <strain evidence="3">104-T / ATCC 96160 / CBS 514.97 / LARS 414 / MAFF 240422</strain>
    </source>
</reference>
<dbReference type="Proteomes" id="UP000014480">
    <property type="component" value="Unassembled WGS sequence"/>
</dbReference>
<proteinExistence type="predicted"/>
<feature type="region of interest" description="Disordered" evidence="1">
    <location>
        <begin position="409"/>
        <end position="435"/>
    </location>
</feature>
<feature type="compositionally biased region" description="Polar residues" evidence="1">
    <location>
        <begin position="91"/>
        <end position="110"/>
    </location>
</feature>
<feature type="compositionally biased region" description="Polar residues" evidence="1">
    <location>
        <begin position="1278"/>
        <end position="1290"/>
    </location>
</feature>
<evidence type="ECO:0000313" key="2">
    <source>
        <dbReference type="EMBL" id="TDZ21085.1"/>
    </source>
</evidence>